<protein>
    <recommendedName>
        <fullName evidence="1">ATP-dependent DNA helicase</fullName>
        <ecNumber evidence="1">5.6.2.3</ecNumber>
    </recommendedName>
</protein>
<dbReference type="GO" id="GO:0000723">
    <property type="term" value="P:telomere maintenance"/>
    <property type="evidence" value="ECO:0007669"/>
    <property type="project" value="InterPro"/>
</dbReference>
<evidence type="ECO:0000313" key="3">
    <source>
        <dbReference type="EMBL" id="OAD67772.1"/>
    </source>
</evidence>
<keyword evidence="1" id="KW-0234">DNA repair</keyword>
<dbReference type="GO" id="GO:0006310">
    <property type="term" value="P:DNA recombination"/>
    <property type="evidence" value="ECO:0007669"/>
    <property type="project" value="UniProtKB-KW"/>
</dbReference>
<dbReference type="RefSeq" id="XP_018285812.1">
    <property type="nucleotide sequence ID" value="XM_018432660.1"/>
</dbReference>
<sequence>MANVQPITTTTPLNQQESVNEVNSFLDAYYVSASEACWRIFSFKLHKEYPTHQRLAIHLKDYQQVFFSGTDNPAATISFQDLQTVEGQLYETNQAACHALGLLMDDNKWEVCMEEAASYQLSSSLRLSCSGFTLPPVPAASNRTRRRHGLQTLMHEQEDLCHEAALLPDPATLSFNIDQQLACHSIKEVLNVTTFTSRLFFIDGLGETKKTFVFNALLCHVCRQGKIALAVATSGIAALLLVGERTAHSCKLSNSQSTETAELIIWDEASMISKDICNAVNHSMQDIMKSRYVNHLNLTINMQISQATMPEEETELRDFAAFLLSVGSDTILSSVFGHCQLYVALSRVRKLSGIKIMMDISDASTTQNTVYTDNTVYYKVFDEPTD</sequence>
<dbReference type="GO" id="GO:0006281">
    <property type="term" value="P:DNA repair"/>
    <property type="evidence" value="ECO:0007669"/>
    <property type="project" value="UniProtKB-KW"/>
</dbReference>
<keyword evidence="1" id="KW-0347">Helicase</keyword>
<keyword evidence="1" id="KW-0227">DNA damage</keyword>
<comment type="similarity">
    <text evidence="1">Belongs to the helicase family.</text>
</comment>
<keyword evidence="1" id="KW-0378">Hydrolase</keyword>
<dbReference type="AlphaFoldDB" id="A0A162TDP8"/>
<dbReference type="STRING" id="763407.A0A162TDP8"/>
<keyword evidence="1" id="KW-0233">DNA recombination</keyword>
<dbReference type="InterPro" id="IPR027417">
    <property type="entry name" value="P-loop_NTPase"/>
</dbReference>
<feature type="domain" description="DNA helicase Pif1-like DEAD-box helicase" evidence="2">
    <location>
        <begin position="176"/>
        <end position="291"/>
    </location>
</feature>
<dbReference type="Gene3D" id="3.40.50.300">
    <property type="entry name" value="P-loop containing nucleotide triphosphate hydrolases"/>
    <property type="match status" value="1"/>
</dbReference>
<dbReference type="VEuPathDB" id="FungiDB:PHYBLDRAFT_151300"/>
<proteinExistence type="inferred from homology"/>
<reference evidence="4" key="1">
    <citation type="submission" date="2015-06" db="EMBL/GenBank/DDBJ databases">
        <title>Expansion of signal transduction pathways in fungi by whole-genome duplication.</title>
        <authorList>
            <consortium name="DOE Joint Genome Institute"/>
            <person name="Corrochano L.M."/>
            <person name="Kuo A."/>
            <person name="Marcet-Houben M."/>
            <person name="Polaino S."/>
            <person name="Salamov A."/>
            <person name="Villalobos J.M."/>
            <person name="Alvarez M.I."/>
            <person name="Avalos J."/>
            <person name="Benito E.P."/>
            <person name="Benoit I."/>
            <person name="Burger G."/>
            <person name="Camino L.P."/>
            <person name="Canovas D."/>
            <person name="Cerda-Olmedo E."/>
            <person name="Cheng J.-F."/>
            <person name="Dominguez A."/>
            <person name="Elias M."/>
            <person name="Eslava A.P."/>
            <person name="Glaser F."/>
            <person name="Grimwood J."/>
            <person name="Gutierrez G."/>
            <person name="Heitman J."/>
            <person name="Henrissat B."/>
            <person name="Iturriaga E.A."/>
            <person name="Lang B.F."/>
            <person name="Lavin J.L."/>
            <person name="Lee S."/>
            <person name="Li W."/>
            <person name="Lindquist E."/>
            <person name="Lopez-Garcia S."/>
            <person name="Luque E.M."/>
            <person name="Marcos A.T."/>
            <person name="Martin J."/>
            <person name="McCluskey K."/>
            <person name="Medina H.R."/>
            <person name="Miralles-Duran A."/>
            <person name="Miyazaki A."/>
            <person name="Munoz-Torres E."/>
            <person name="Oguiza J.A."/>
            <person name="Ohm R."/>
            <person name="Olmedo M."/>
            <person name="Orejas M."/>
            <person name="Ortiz-Castellanos L."/>
            <person name="Pisabarro A.G."/>
            <person name="Rodriguez-Romero J."/>
            <person name="Ruiz-Herrera J."/>
            <person name="Ruiz-Vazquez R."/>
            <person name="Sanz C."/>
            <person name="Schackwitz W."/>
            <person name="Schmutz J."/>
            <person name="Shahriari M."/>
            <person name="Shelest E."/>
            <person name="Silva-Franco F."/>
            <person name="Soanes D."/>
            <person name="Syed K."/>
            <person name="Tagua V.G."/>
            <person name="Talbot N.J."/>
            <person name="Thon M."/>
            <person name="De vries R.P."/>
            <person name="Wiebenga A."/>
            <person name="Yadav J.S."/>
            <person name="Braun E.L."/>
            <person name="Baker S."/>
            <person name="Garre V."/>
            <person name="Horwitz B."/>
            <person name="Torres-Martinez S."/>
            <person name="Idnurm A."/>
            <person name="Herrera-Estrella A."/>
            <person name="Gabaldon T."/>
            <person name="Grigoriev I.V."/>
        </authorList>
    </citation>
    <scope>NUCLEOTIDE SEQUENCE [LARGE SCALE GENOMIC DNA]</scope>
    <source>
        <strain evidence="4">NRRL 1555(-)</strain>
    </source>
</reference>
<dbReference type="Pfam" id="PF05970">
    <property type="entry name" value="PIF1"/>
    <property type="match status" value="1"/>
</dbReference>
<dbReference type="GO" id="GO:0016887">
    <property type="term" value="F:ATP hydrolysis activity"/>
    <property type="evidence" value="ECO:0007669"/>
    <property type="project" value="RHEA"/>
</dbReference>
<organism evidence="3 4">
    <name type="scientific">Phycomyces blakesleeanus (strain ATCC 8743b / DSM 1359 / FGSC 10004 / NBRC 33097 / NRRL 1555)</name>
    <dbReference type="NCBI Taxonomy" id="763407"/>
    <lineage>
        <taxon>Eukaryota</taxon>
        <taxon>Fungi</taxon>
        <taxon>Fungi incertae sedis</taxon>
        <taxon>Mucoromycota</taxon>
        <taxon>Mucoromycotina</taxon>
        <taxon>Mucoromycetes</taxon>
        <taxon>Mucorales</taxon>
        <taxon>Phycomycetaceae</taxon>
        <taxon>Phycomyces</taxon>
    </lineage>
</organism>
<dbReference type="EMBL" id="KV440998">
    <property type="protein sequence ID" value="OAD67772.1"/>
    <property type="molecule type" value="Genomic_DNA"/>
</dbReference>
<dbReference type="GeneID" id="28993566"/>
<comment type="catalytic activity">
    <reaction evidence="1">
        <text>ATP + H2O = ADP + phosphate + H(+)</text>
        <dbReference type="Rhea" id="RHEA:13065"/>
        <dbReference type="ChEBI" id="CHEBI:15377"/>
        <dbReference type="ChEBI" id="CHEBI:15378"/>
        <dbReference type="ChEBI" id="CHEBI:30616"/>
        <dbReference type="ChEBI" id="CHEBI:43474"/>
        <dbReference type="ChEBI" id="CHEBI:456216"/>
        <dbReference type="EC" id="5.6.2.3"/>
    </reaction>
</comment>
<dbReference type="GO" id="GO:0043139">
    <property type="term" value="F:5'-3' DNA helicase activity"/>
    <property type="evidence" value="ECO:0007669"/>
    <property type="project" value="UniProtKB-EC"/>
</dbReference>
<dbReference type="Proteomes" id="UP000077315">
    <property type="component" value="Unassembled WGS sequence"/>
</dbReference>
<dbReference type="PANTHER" id="PTHR10492">
    <property type="match status" value="1"/>
</dbReference>
<keyword evidence="1" id="KW-0547">Nucleotide-binding</keyword>
<dbReference type="OrthoDB" id="5860629at2759"/>
<keyword evidence="4" id="KW-1185">Reference proteome</keyword>
<name>A0A162TDP8_PHYB8</name>
<dbReference type="SUPFAM" id="SSF52540">
    <property type="entry name" value="P-loop containing nucleoside triphosphate hydrolases"/>
    <property type="match status" value="1"/>
</dbReference>
<evidence type="ECO:0000256" key="1">
    <source>
        <dbReference type="RuleBase" id="RU363044"/>
    </source>
</evidence>
<keyword evidence="1" id="KW-0067">ATP-binding</keyword>
<dbReference type="InParanoid" id="A0A162TDP8"/>
<dbReference type="PANTHER" id="PTHR10492:SF57">
    <property type="entry name" value="ATP-DEPENDENT DNA HELICASE"/>
    <property type="match status" value="1"/>
</dbReference>
<comment type="cofactor">
    <cofactor evidence="1">
        <name>Mg(2+)</name>
        <dbReference type="ChEBI" id="CHEBI:18420"/>
    </cofactor>
</comment>
<evidence type="ECO:0000313" key="4">
    <source>
        <dbReference type="Proteomes" id="UP000077315"/>
    </source>
</evidence>
<dbReference type="InterPro" id="IPR010285">
    <property type="entry name" value="DNA_helicase_pif1-like_DEAD"/>
</dbReference>
<gene>
    <name evidence="3" type="ORF">PHYBLDRAFT_151300</name>
</gene>
<dbReference type="GO" id="GO:0005524">
    <property type="term" value="F:ATP binding"/>
    <property type="evidence" value="ECO:0007669"/>
    <property type="project" value="UniProtKB-KW"/>
</dbReference>
<dbReference type="EC" id="5.6.2.3" evidence="1"/>
<accession>A0A162TDP8</accession>
<evidence type="ECO:0000259" key="2">
    <source>
        <dbReference type="Pfam" id="PF05970"/>
    </source>
</evidence>